<evidence type="ECO:0000256" key="1">
    <source>
        <dbReference type="SAM" id="MobiDB-lite"/>
    </source>
</evidence>
<dbReference type="EMBL" id="CAKOFQ010007340">
    <property type="protein sequence ID" value="CAH1998790.1"/>
    <property type="molecule type" value="Genomic_DNA"/>
</dbReference>
<protein>
    <submittedName>
        <fullName evidence="2">Uncharacterized protein</fullName>
    </submittedName>
</protein>
<comment type="caution">
    <text evidence="2">The sequence shown here is derived from an EMBL/GenBank/DDBJ whole genome shotgun (WGS) entry which is preliminary data.</text>
</comment>
<reference evidence="2" key="1">
    <citation type="submission" date="2022-03" db="EMBL/GenBank/DDBJ databases">
        <authorList>
            <person name="Sayadi A."/>
        </authorList>
    </citation>
    <scope>NUCLEOTIDE SEQUENCE</scope>
</reference>
<feature type="region of interest" description="Disordered" evidence="1">
    <location>
        <begin position="30"/>
        <end position="109"/>
    </location>
</feature>
<gene>
    <name evidence="2" type="ORF">ACAOBT_LOCUS24583</name>
</gene>
<keyword evidence="3" id="KW-1185">Reference proteome</keyword>
<accession>A0A9P0PTY8</accession>
<organism evidence="2 3">
    <name type="scientific">Acanthoscelides obtectus</name>
    <name type="common">Bean weevil</name>
    <name type="synonym">Bruchus obtectus</name>
    <dbReference type="NCBI Taxonomy" id="200917"/>
    <lineage>
        <taxon>Eukaryota</taxon>
        <taxon>Metazoa</taxon>
        <taxon>Ecdysozoa</taxon>
        <taxon>Arthropoda</taxon>
        <taxon>Hexapoda</taxon>
        <taxon>Insecta</taxon>
        <taxon>Pterygota</taxon>
        <taxon>Neoptera</taxon>
        <taxon>Endopterygota</taxon>
        <taxon>Coleoptera</taxon>
        <taxon>Polyphaga</taxon>
        <taxon>Cucujiformia</taxon>
        <taxon>Chrysomeloidea</taxon>
        <taxon>Chrysomelidae</taxon>
        <taxon>Bruchinae</taxon>
        <taxon>Bruchini</taxon>
        <taxon>Acanthoscelides</taxon>
    </lineage>
</organism>
<dbReference type="Proteomes" id="UP001152888">
    <property type="component" value="Unassembled WGS sequence"/>
</dbReference>
<evidence type="ECO:0000313" key="2">
    <source>
        <dbReference type="EMBL" id="CAH1998790.1"/>
    </source>
</evidence>
<feature type="compositionally biased region" description="Polar residues" evidence="1">
    <location>
        <begin position="30"/>
        <end position="48"/>
    </location>
</feature>
<sequence length="130" mass="14446">MTCKAHCRQVNMVLPKYFWVIFGILTDYNTENSRPPGTSSPNPNTGGTPKTKRARTCYTSTSTTGEVIPCQKVSEPTKPQPNRTILEPERTSNRSPVPKSQDDIQEGTEAESVISYSDICFIHSSSQEFS</sequence>
<evidence type="ECO:0000313" key="3">
    <source>
        <dbReference type="Proteomes" id="UP001152888"/>
    </source>
</evidence>
<proteinExistence type="predicted"/>
<name>A0A9P0PTY8_ACAOB</name>
<dbReference type="AlphaFoldDB" id="A0A9P0PTY8"/>